<dbReference type="InterPro" id="IPR025705">
    <property type="entry name" value="Beta_hexosaminidase_sua/sub"/>
</dbReference>
<keyword evidence="4" id="KW-0378">Hydrolase</keyword>
<evidence type="ECO:0000256" key="5">
    <source>
        <dbReference type="ARBA" id="ARBA00023295"/>
    </source>
</evidence>
<evidence type="ECO:0000313" key="9">
    <source>
        <dbReference type="Proteomes" id="UP000007364"/>
    </source>
</evidence>
<dbReference type="Proteomes" id="UP000007364">
    <property type="component" value="Unassembled WGS sequence"/>
</dbReference>
<comment type="caution">
    <text evidence="8">The sequence shown here is derived from an EMBL/GenBank/DDBJ whole genome shotgun (WGS) entry which is preliminary data.</text>
</comment>
<dbReference type="InterPro" id="IPR015882">
    <property type="entry name" value="HEX_bac_N"/>
</dbReference>
<dbReference type="RefSeq" id="WP_008991560.1">
    <property type="nucleotide sequence ID" value="NZ_AMSG01000009.1"/>
</dbReference>
<dbReference type="PRINTS" id="PR00738">
    <property type="entry name" value="GLHYDRLASE20"/>
</dbReference>
<evidence type="ECO:0000259" key="7">
    <source>
        <dbReference type="Pfam" id="PF02838"/>
    </source>
</evidence>
<dbReference type="SUPFAM" id="SSF55545">
    <property type="entry name" value="beta-N-acetylhexosaminidase-like domain"/>
    <property type="match status" value="1"/>
</dbReference>
<dbReference type="PANTHER" id="PTHR22600:SF57">
    <property type="entry name" value="BETA-N-ACETYLHEXOSAMINIDASE"/>
    <property type="match status" value="1"/>
</dbReference>
<evidence type="ECO:0000256" key="4">
    <source>
        <dbReference type="ARBA" id="ARBA00022801"/>
    </source>
</evidence>
<dbReference type="EMBL" id="AMSG01000009">
    <property type="protein sequence ID" value="EKF55276.1"/>
    <property type="molecule type" value="Genomic_DNA"/>
</dbReference>
<dbReference type="GO" id="GO:0004563">
    <property type="term" value="F:beta-N-acetylhexosaminidase activity"/>
    <property type="evidence" value="ECO:0007669"/>
    <property type="project" value="UniProtKB-EC"/>
</dbReference>
<keyword evidence="9" id="KW-1185">Reference proteome</keyword>
<dbReference type="GO" id="GO:0016020">
    <property type="term" value="C:membrane"/>
    <property type="evidence" value="ECO:0007669"/>
    <property type="project" value="TreeGrafter"/>
</dbReference>
<dbReference type="AlphaFoldDB" id="K2Q394"/>
<feature type="domain" description="Beta-hexosaminidase bacterial type N-terminal" evidence="7">
    <location>
        <begin position="44"/>
        <end position="157"/>
    </location>
</feature>
<dbReference type="SUPFAM" id="SSF51445">
    <property type="entry name" value="(Trans)glycosidases"/>
    <property type="match status" value="1"/>
</dbReference>
<dbReference type="PANTHER" id="PTHR22600">
    <property type="entry name" value="BETA-HEXOSAMINIDASE"/>
    <property type="match status" value="1"/>
</dbReference>
<dbReference type="Pfam" id="PF00728">
    <property type="entry name" value="Glyco_hydro_20"/>
    <property type="match status" value="1"/>
</dbReference>
<gene>
    <name evidence="8" type="ORF">I215_08526</name>
</gene>
<evidence type="ECO:0000259" key="6">
    <source>
        <dbReference type="Pfam" id="PF00728"/>
    </source>
</evidence>
<dbReference type="GO" id="GO:0030203">
    <property type="term" value="P:glycosaminoglycan metabolic process"/>
    <property type="evidence" value="ECO:0007669"/>
    <property type="project" value="TreeGrafter"/>
</dbReference>
<dbReference type="OrthoDB" id="9790057at2"/>
<name>K2Q394_9FLAO</name>
<dbReference type="EC" id="3.2.1.52" evidence="3"/>
<evidence type="ECO:0000256" key="2">
    <source>
        <dbReference type="ARBA" id="ARBA00006285"/>
    </source>
</evidence>
<dbReference type="InterPro" id="IPR029018">
    <property type="entry name" value="Hex-like_dom2"/>
</dbReference>
<comment type="catalytic activity">
    <reaction evidence="1">
        <text>Hydrolysis of terminal non-reducing N-acetyl-D-hexosamine residues in N-acetyl-beta-D-hexosaminides.</text>
        <dbReference type="EC" id="3.2.1.52"/>
    </reaction>
</comment>
<dbReference type="Gene3D" id="3.20.20.80">
    <property type="entry name" value="Glycosidases"/>
    <property type="match status" value="1"/>
</dbReference>
<proteinExistence type="inferred from homology"/>
<feature type="domain" description="Glycoside hydrolase family 20 catalytic" evidence="6">
    <location>
        <begin position="161"/>
        <end position="271"/>
    </location>
</feature>
<evidence type="ECO:0000313" key="8">
    <source>
        <dbReference type="EMBL" id="EKF55276.1"/>
    </source>
</evidence>
<comment type="similarity">
    <text evidence="2">Belongs to the glycosyl hydrolase 20 family.</text>
</comment>
<accession>K2Q394</accession>
<dbReference type="eggNOG" id="COG3525">
    <property type="taxonomic scope" value="Bacteria"/>
</dbReference>
<dbReference type="STRING" id="555500.I215_08526"/>
<reference evidence="8 9" key="1">
    <citation type="journal article" date="2012" name="J. Bacteriol.">
        <title>Genome Sequence of Galbibacter marinum Type Strain ck-I2-15.</title>
        <authorList>
            <person name="Lai Q."/>
            <person name="Li C."/>
            <person name="Shao Z."/>
        </authorList>
    </citation>
    <scope>NUCLEOTIDE SEQUENCE [LARGE SCALE GENOMIC DNA]</scope>
    <source>
        <strain evidence="9">ck-I2-15</strain>
    </source>
</reference>
<dbReference type="GO" id="GO:0005975">
    <property type="term" value="P:carbohydrate metabolic process"/>
    <property type="evidence" value="ECO:0007669"/>
    <property type="project" value="InterPro"/>
</dbReference>
<dbReference type="PATRIC" id="fig|555500.3.peg.1766"/>
<dbReference type="InterPro" id="IPR015883">
    <property type="entry name" value="Glyco_hydro_20_cat"/>
</dbReference>
<organism evidence="8 9">
    <name type="scientific">Galbibacter marinus</name>
    <dbReference type="NCBI Taxonomy" id="555500"/>
    <lineage>
        <taxon>Bacteria</taxon>
        <taxon>Pseudomonadati</taxon>
        <taxon>Bacteroidota</taxon>
        <taxon>Flavobacteriia</taxon>
        <taxon>Flavobacteriales</taxon>
        <taxon>Flavobacteriaceae</taxon>
        <taxon>Galbibacter</taxon>
    </lineage>
</organism>
<keyword evidence="5" id="KW-0326">Glycosidase</keyword>
<evidence type="ECO:0000256" key="3">
    <source>
        <dbReference type="ARBA" id="ARBA00012663"/>
    </source>
</evidence>
<evidence type="ECO:0000256" key="1">
    <source>
        <dbReference type="ARBA" id="ARBA00001231"/>
    </source>
</evidence>
<sequence length="679" mass="77841">MRYLLLFFCIFFFSLSIGNDKLFAQSTEFKAKFTAEELKQAPVKLIPFPSEVQWGRKAVSVENIKLPKDGELATSVSKALHGILDESGITVSSSGIPIKFIEDSEIPEQGYDLEVKKNDITIKASSESGQYYAAQTLRQLIGKANGKATLQLCRIYDVPAYDIRGLMIDVGRNYQTMEFLKQQLDIMAQYKLNVFQWHLTDRPAWRIESKAYPQLTGAQNHRPTRDPGLYYTYEQIRDLFSYAKERQIMIIPEIDMPGHSDSFVTSMGFKMESEQGMEALKVILKEFFTEIPQDMAPIIHIGSDEVEIDNPKEFLDTMIGFCNDHGRDVMVWNPGLETDMDVIRQGWRAEKVSGETPFREIDSWNSYVNNGEPYVHIPKLFFKPIGAGSNNTILGGILCLWNDVNVKQGPDIIKINPLYPSLLTYAWKTWTDDVSEASRDYLTKIPPYNSPEHTYFDAFEDYLMVHKKRYFKELPFQYTAQAQAQWKLVGPFKDSITVSPIELQQAFENSDSLRLATGNTIYIRDRFKLGGYFPAAKPGEVYYAMTNIYSETERLMPALIGFETPYRANRAYNGIPKAGQWDANGGTFWINGEQLPSPNWINPGWKPQVTEGWGNKQDQEIAWEDEELYWTREPVSIPLKKGWNTVIFKVPGKNGYQNWMFTFAPLDTQPIKYSTSIKN</sequence>
<protein>
    <recommendedName>
        <fullName evidence="3">beta-N-acetylhexosaminidase</fullName>
        <ecNumber evidence="3">3.2.1.52</ecNumber>
    </recommendedName>
</protein>
<dbReference type="InterPro" id="IPR017853">
    <property type="entry name" value="GH"/>
</dbReference>
<dbReference type="Gene3D" id="3.30.379.10">
    <property type="entry name" value="Chitobiase/beta-hexosaminidase domain 2-like"/>
    <property type="match status" value="1"/>
</dbReference>
<dbReference type="Pfam" id="PF02838">
    <property type="entry name" value="Glyco_hydro_20b"/>
    <property type="match status" value="1"/>
</dbReference>